<name>A0ACB7RY70_HYAAI</name>
<proteinExistence type="predicted"/>
<protein>
    <submittedName>
        <fullName evidence="1">Uncharacterized protein</fullName>
    </submittedName>
</protein>
<evidence type="ECO:0000313" key="2">
    <source>
        <dbReference type="Proteomes" id="UP000821845"/>
    </source>
</evidence>
<organism evidence="1 2">
    <name type="scientific">Hyalomma asiaticum</name>
    <name type="common">Tick</name>
    <dbReference type="NCBI Taxonomy" id="266040"/>
    <lineage>
        <taxon>Eukaryota</taxon>
        <taxon>Metazoa</taxon>
        <taxon>Ecdysozoa</taxon>
        <taxon>Arthropoda</taxon>
        <taxon>Chelicerata</taxon>
        <taxon>Arachnida</taxon>
        <taxon>Acari</taxon>
        <taxon>Parasitiformes</taxon>
        <taxon>Ixodida</taxon>
        <taxon>Ixodoidea</taxon>
        <taxon>Ixodidae</taxon>
        <taxon>Hyalomminae</taxon>
        <taxon>Hyalomma</taxon>
    </lineage>
</organism>
<reference evidence="1" key="1">
    <citation type="submission" date="2020-05" db="EMBL/GenBank/DDBJ databases">
        <title>Large-scale comparative analyses of tick genomes elucidate their genetic diversity and vector capacities.</title>
        <authorList>
            <person name="Jia N."/>
            <person name="Wang J."/>
            <person name="Shi W."/>
            <person name="Du L."/>
            <person name="Sun Y."/>
            <person name="Zhan W."/>
            <person name="Jiang J."/>
            <person name="Wang Q."/>
            <person name="Zhang B."/>
            <person name="Ji P."/>
            <person name="Sakyi L.B."/>
            <person name="Cui X."/>
            <person name="Yuan T."/>
            <person name="Jiang B."/>
            <person name="Yang W."/>
            <person name="Lam T.T.-Y."/>
            <person name="Chang Q."/>
            <person name="Ding S."/>
            <person name="Wang X."/>
            <person name="Zhu J."/>
            <person name="Ruan X."/>
            <person name="Zhao L."/>
            <person name="Wei J."/>
            <person name="Que T."/>
            <person name="Du C."/>
            <person name="Cheng J."/>
            <person name="Dai P."/>
            <person name="Han X."/>
            <person name="Huang E."/>
            <person name="Gao Y."/>
            <person name="Liu J."/>
            <person name="Shao H."/>
            <person name="Ye R."/>
            <person name="Li L."/>
            <person name="Wei W."/>
            <person name="Wang X."/>
            <person name="Wang C."/>
            <person name="Yang T."/>
            <person name="Huo Q."/>
            <person name="Li W."/>
            <person name="Guo W."/>
            <person name="Chen H."/>
            <person name="Zhou L."/>
            <person name="Ni X."/>
            <person name="Tian J."/>
            <person name="Zhou Y."/>
            <person name="Sheng Y."/>
            <person name="Liu T."/>
            <person name="Pan Y."/>
            <person name="Xia L."/>
            <person name="Li J."/>
            <person name="Zhao F."/>
            <person name="Cao W."/>
        </authorList>
    </citation>
    <scope>NUCLEOTIDE SEQUENCE</scope>
    <source>
        <strain evidence="1">Hyas-2018</strain>
    </source>
</reference>
<evidence type="ECO:0000313" key="1">
    <source>
        <dbReference type="EMBL" id="KAH6926757.1"/>
    </source>
</evidence>
<dbReference type="EMBL" id="CM023487">
    <property type="protein sequence ID" value="KAH6926757.1"/>
    <property type="molecule type" value="Genomic_DNA"/>
</dbReference>
<accession>A0ACB7RY70</accession>
<sequence length="259" mass="28588">MLISTVTGCLKLCILDASCVVCSVCLCPCVRERQRLQKGLGNLQEGIPGEATAQKLDMEAIPRRANPQTIASQLPGGNGTYDRGTIAAESQETSKASQRDHDFSAFGYEAAVVVPAKGKQISRQTKKKRESEPAGENPAGCRFCGSGGRRNIYGVLASPRPTCMLRRLAQRVERHRPPAGRYKLREERRRRACGDAFPPWQSSAYVRLRRRVRQPSGAHYNKKHENAAEQKEEDKTIKSERRDGGVERWERGGGGVLGG</sequence>
<gene>
    <name evidence="1" type="ORF">HPB50_021467</name>
</gene>
<dbReference type="Proteomes" id="UP000821845">
    <property type="component" value="Chromosome 7"/>
</dbReference>
<comment type="caution">
    <text evidence="1">The sequence shown here is derived from an EMBL/GenBank/DDBJ whole genome shotgun (WGS) entry which is preliminary data.</text>
</comment>
<keyword evidence="2" id="KW-1185">Reference proteome</keyword>